<dbReference type="RefSeq" id="WP_009575921.1">
    <property type="nucleotide sequence ID" value="NZ_AEIG01000048.1"/>
</dbReference>
<evidence type="ECO:0000313" key="1">
    <source>
        <dbReference type="EMBL" id="EGG29496.1"/>
    </source>
</evidence>
<dbReference type="Proteomes" id="UP000005615">
    <property type="component" value="Unassembled WGS sequence"/>
</dbReference>
<reference evidence="1 2" key="1">
    <citation type="journal article" date="2011" name="J. Bacteriol.">
        <title>Genome sequence of strain IMCC3088, a proteorhodopsin-containing marine bacterium belonging to the OM60/NOR5 clade.</title>
        <authorList>
            <person name="Jang Y."/>
            <person name="Oh H.M."/>
            <person name="Kang I."/>
            <person name="Lee K."/>
            <person name="Yang S.J."/>
            <person name="Cho J.C."/>
        </authorList>
    </citation>
    <scope>NUCLEOTIDE SEQUENCE [LARGE SCALE GENOMIC DNA]</scope>
    <source>
        <strain evidence="1 2">IMCC3088</strain>
    </source>
</reference>
<keyword evidence="2" id="KW-1185">Reference proteome</keyword>
<dbReference type="eggNOG" id="COG0457">
    <property type="taxonomic scope" value="Bacteria"/>
</dbReference>
<dbReference type="OrthoDB" id="255821at2"/>
<name>F3L2C3_9GAMM</name>
<comment type="caution">
    <text evidence="1">The sequence shown here is derived from an EMBL/GenBank/DDBJ whole genome shotgun (WGS) entry which is preliminary data.</text>
</comment>
<dbReference type="EMBL" id="AEIG01000048">
    <property type="protein sequence ID" value="EGG29496.1"/>
    <property type="molecule type" value="Genomic_DNA"/>
</dbReference>
<dbReference type="SUPFAM" id="SSF48452">
    <property type="entry name" value="TPR-like"/>
    <property type="match status" value="1"/>
</dbReference>
<dbReference type="AlphaFoldDB" id="F3L2C3"/>
<dbReference type="InterPro" id="IPR011990">
    <property type="entry name" value="TPR-like_helical_dom_sf"/>
</dbReference>
<dbReference type="Gene3D" id="1.25.40.10">
    <property type="entry name" value="Tetratricopeptide repeat domain"/>
    <property type="match status" value="1"/>
</dbReference>
<evidence type="ECO:0000313" key="2">
    <source>
        <dbReference type="Proteomes" id="UP000005615"/>
    </source>
</evidence>
<proteinExistence type="predicted"/>
<accession>F3L2C3</accession>
<dbReference type="STRING" id="2518989.IMCC3088_1690"/>
<gene>
    <name evidence="1" type="ORF">IMCC3088_1690</name>
</gene>
<sequence length="106" mass="11641">MSIHNLLEQAVAAQQAGAFSDAVRLYGLVLTEQPTNAVANYNLGVFSVGMEDFETALVLFSNAINANVEEKQYWLSYIDTLLRAGRLEDACRIKEEASARGIIDSE</sequence>
<protein>
    <submittedName>
        <fullName evidence="1">TPR domain protein</fullName>
    </submittedName>
</protein>
<organism evidence="1 2">
    <name type="scientific">Aequoribacter fuscus</name>
    <dbReference type="NCBI Taxonomy" id="2518989"/>
    <lineage>
        <taxon>Bacteria</taxon>
        <taxon>Pseudomonadati</taxon>
        <taxon>Pseudomonadota</taxon>
        <taxon>Gammaproteobacteria</taxon>
        <taxon>Cellvibrionales</taxon>
        <taxon>Halieaceae</taxon>
        <taxon>Aequoribacter</taxon>
    </lineage>
</organism>